<dbReference type="GO" id="GO:0003746">
    <property type="term" value="F:translation elongation factor activity"/>
    <property type="evidence" value="ECO:0007669"/>
    <property type="project" value="UniProtKB-KW"/>
</dbReference>
<dbReference type="Proteomes" id="UP000051952">
    <property type="component" value="Unassembled WGS sequence"/>
</dbReference>
<name>A0A0S4JF06_BODSA</name>
<evidence type="ECO:0000313" key="8">
    <source>
        <dbReference type="Proteomes" id="UP000051952"/>
    </source>
</evidence>
<keyword evidence="5" id="KW-0479">Metal-binding</keyword>
<dbReference type="GO" id="GO:0008023">
    <property type="term" value="C:transcription elongation factor complex"/>
    <property type="evidence" value="ECO:0007669"/>
    <property type="project" value="TreeGrafter"/>
</dbReference>
<evidence type="ECO:0000256" key="4">
    <source>
        <dbReference type="ARBA" id="ARBA00023242"/>
    </source>
</evidence>
<proteinExistence type="inferred from homology"/>
<dbReference type="OrthoDB" id="271959at2759"/>
<evidence type="ECO:0000313" key="7">
    <source>
        <dbReference type="EMBL" id="CUG90068.1"/>
    </source>
</evidence>
<keyword evidence="3 5" id="KW-0862">Zinc</keyword>
<comment type="subcellular location">
    <subcellularLocation>
        <location evidence="1 5">Nucleus</location>
    </subcellularLocation>
</comment>
<comment type="similarity">
    <text evidence="2 5">Belongs to the ELOF1 family.</text>
</comment>
<sequence>MGGKKASAKAPLKKQSKYKIPAMFGCPLCDAKSCVVIRIVRSAKEASVRCRVCGATENGIRCSQLEKSCDVYFKFRDKVQNADRAYLRKSGIQTSAANAGVNSLQMVLGVEGADEDHLMMLAGNMGRSSQHPAAVSRRRPREDDYDDDDDDGGHHFAAASDED</sequence>
<keyword evidence="5" id="KW-0863">Zinc-finger</keyword>
<reference evidence="8" key="1">
    <citation type="submission" date="2015-09" db="EMBL/GenBank/DDBJ databases">
        <authorList>
            <consortium name="Pathogen Informatics"/>
        </authorList>
    </citation>
    <scope>NUCLEOTIDE SEQUENCE [LARGE SCALE GENOMIC DNA]</scope>
    <source>
        <strain evidence="8">Lake Konstanz</strain>
    </source>
</reference>
<keyword evidence="7" id="KW-0251">Elongation factor</keyword>
<dbReference type="GO" id="GO:0008270">
    <property type="term" value="F:zinc ion binding"/>
    <property type="evidence" value="ECO:0007669"/>
    <property type="project" value="UniProtKB-KW"/>
</dbReference>
<dbReference type="PANTHER" id="PTHR20934:SF0">
    <property type="entry name" value="TRANSCRIPTION ELONGATION FACTOR 1 HOMOLOG"/>
    <property type="match status" value="1"/>
</dbReference>
<evidence type="ECO:0000256" key="1">
    <source>
        <dbReference type="ARBA" id="ARBA00004123"/>
    </source>
</evidence>
<evidence type="ECO:0000256" key="6">
    <source>
        <dbReference type="SAM" id="MobiDB-lite"/>
    </source>
</evidence>
<dbReference type="VEuPathDB" id="TriTrypDB:BSAL_24835"/>
<keyword evidence="5" id="KW-0805">Transcription regulation</keyword>
<dbReference type="GO" id="GO:0000993">
    <property type="term" value="F:RNA polymerase II complex binding"/>
    <property type="evidence" value="ECO:0007669"/>
    <property type="project" value="TreeGrafter"/>
</dbReference>
<keyword evidence="8" id="KW-1185">Reference proteome</keyword>
<organism evidence="7 8">
    <name type="scientific">Bodo saltans</name>
    <name type="common">Flagellated protozoan</name>
    <dbReference type="NCBI Taxonomy" id="75058"/>
    <lineage>
        <taxon>Eukaryota</taxon>
        <taxon>Discoba</taxon>
        <taxon>Euglenozoa</taxon>
        <taxon>Kinetoplastea</taxon>
        <taxon>Metakinetoplastina</taxon>
        <taxon>Eubodonida</taxon>
        <taxon>Bodonidae</taxon>
        <taxon>Bodo</taxon>
    </lineage>
</organism>
<protein>
    <recommendedName>
        <fullName evidence="5">Transcription elongation factor 1 homolog</fullName>
    </recommendedName>
</protein>
<dbReference type="PANTHER" id="PTHR20934">
    <property type="entry name" value="TRANSCRIPTION ELONGATION FACTOR 1 HOMOLOG"/>
    <property type="match status" value="1"/>
</dbReference>
<accession>A0A0S4JF06</accession>
<evidence type="ECO:0000256" key="2">
    <source>
        <dbReference type="ARBA" id="ARBA00009730"/>
    </source>
</evidence>
<evidence type="ECO:0000256" key="5">
    <source>
        <dbReference type="RuleBase" id="RU364033"/>
    </source>
</evidence>
<dbReference type="EMBL" id="CYKH01001789">
    <property type="protein sequence ID" value="CUG90068.1"/>
    <property type="molecule type" value="Genomic_DNA"/>
</dbReference>
<dbReference type="SUPFAM" id="SSF57783">
    <property type="entry name" value="Zinc beta-ribbon"/>
    <property type="match status" value="1"/>
</dbReference>
<dbReference type="Pfam" id="PF05129">
    <property type="entry name" value="Zn_ribbon_Elf1"/>
    <property type="match status" value="1"/>
</dbReference>
<dbReference type="AlphaFoldDB" id="A0A0S4JF06"/>
<comment type="function">
    <text evidence="5">Transcription elongation factor implicated in the maintenance of proper chromatin structure in actively transcribed regions.</text>
</comment>
<dbReference type="InterPro" id="IPR038567">
    <property type="entry name" value="T_Elf1_sf"/>
</dbReference>
<keyword evidence="5" id="KW-0804">Transcription</keyword>
<feature type="region of interest" description="Disordered" evidence="6">
    <location>
        <begin position="124"/>
        <end position="163"/>
    </location>
</feature>
<keyword evidence="4 5" id="KW-0539">Nucleus</keyword>
<keyword evidence="7" id="KW-0648">Protein biosynthesis</keyword>
<dbReference type="InterPro" id="IPR007808">
    <property type="entry name" value="Elf1"/>
</dbReference>
<dbReference type="Gene3D" id="2.20.25.190">
    <property type="match status" value="1"/>
</dbReference>
<gene>
    <name evidence="7" type="ORF">BSAL_24835</name>
</gene>
<dbReference type="GO" id="GO:0006368">
    <property type="term" value="P:transcription elongation by RNA polymerase II"/>
    <property type="evidence" value="ECO:0007669"/>
    <property type="project" value="TreeGrafter"/>
</dbReference>
<evidence type="ECO:0000256" key="3">
    <source>
        <dbReference type="ARBA" id="ARBA00022833"/>
    </source>
</evidence>